<name>A0A1E1WVP6_TITOB</name>
<feature type="chain" id="PRO_5009115640" evidence="1">
    <location>
        <begin position="28"/>
        <end position="64"/>
    </location>
</feature>
<dbReference type="AlphaFoldDB" id="A0A1E1WVP6"/>
<keyword evidence="1" id="KW-0732">Signal</keyword>
<reference evidence="2" key="1">
    <citation type="submission" date="2015-08" db="EMBL/GenBank/DDBJ databases">
        <title>Proteomic endorsed transcriptomic profile of the venom gland from Tityus obscurus.</title>
        <authorList>
            <person name="Oliveira U.C."/>
            <person name="Nishiyama M.Y.Jr."/>
            <person name="Santos M.B."/>
            <person name="Silva A.P."/>
            <person name="Chalkidis H.M."/>
            <person name="Imberg A.S."/>
            <person name="Candido D.M."/>
            <person name="Yamanouye N."/>
            <person name="Dorce V.A."/>
            <person name="Junqueira-de-Azevedo I.L."/>
        </authorList>
    </citation>
    <scope>NUCLEOTIDE SEQUENCE</scope>
    <source>
        <tissue evidence="2">Telson</tissue>
    </source>
</reference>
<proteinExistence type="predicted"/>
<keyword evidence="2" id="KW-0813">Transport</keyword>
<sequence>MHFSGIVFILIGMTLINTFFPLTIVEATAIGNCNPFTCDKECKTKGNKRGYCENYNCECSKWKR</sequence>
<keyword evidence="2" id="KW-0406">Ion transport</keyword>
<feature type="signal peptide" evidence="1">
    <location>
        <begin position="1"/>
        <end position="27"/>
    </location>
</feature>
<evidence type="ECO:0000313" key="2">
    <source>
        <dbReference type="EMBL" id="JAT91090.1"/>
    </source>
</evidence>
<protein>
    <submittedName>
        <fullName evidence="2">Putative potassium channel toxin</fullName>
    </submittedName>
</protein>
<dbReference type="EMBL" id="GEMQ01000099">
    <property type="protein sequence ID" value="JAT91090.1"/>
    <property type="molecule type" value="Transcribed_RNA"/>
</dbReference>
<keyword evidence="2" id="KW-0407">Ion channel</keyword>
<evidence type="ECO:0000256" key="1">
    <source>
        <dbReference type="SAM" id="SignalP"/>
    </source>
</evidence>
<dbReference type="GO" id="GO:0034220">
    <property type="term" value="P:monoatomic ion transmembrane transport"/>
    <property type="evidence" value="ECO:0007669"/>
    <property type="project" value="UniProtKB-KW"/>
</dbReference>
<organism evidence="2">
    <name type="scientific">Tityus obscurus</name>
    <name type="common">Amazonian scorpion</name>
    <name type="synonym">Tityus cambridgei</name>
    <dbReference type="NCBI Taxonomy" id="1221240"/>
    <lineage>
        <taxon>Eukaryota</taxon>
        <taxon>Metazoa</taxon>
        <taxon>Ecdysozoa</taxon>
        <taxon>Arthropoda</taxon>
        <taxon>Chelicerata</taxon>
        <taxon>Arachnida</taxon>
        <taxon>Scorpiones</taxon>
        <taxon>Buthida</taxon>
        <taxon>Buthoidea</taxon>
        <taxon>Buthidae</taxon>
        <taxon>Tityus</taxon>
    </lineage>
</organism>
<accession>A0A1E1WVP6</accession>